<dbReference type="Proteomes" id="UP001626550">
    <property type="component" value="Unassembled WGS sequence"/>
</dbReference>
<name>A0ABD2Q0K4_9PLAT</name>
<dbReference type="AlphaFoldDB" id="A0ABD2Q0K4"/>
<protein>
    <submittedName>
        <fullName evidence="2">Uncharacterized protein</fullName>
    </submittedName>
</protein>
<feature type="transmembrane region" description="Helical" evidence="1">
    <location>
        <begin position="86"/>
        <end position="106"/>
    </location>
</feature>
<evidence type="ECO:0000313" key="2">
    <source>
        <dbReference type="EMBL" id="KAL3312888.1"/>
    </source>
</evidence>
<feature type="transmembrane region" description="Helical" evidence="1">
    <location>
        <begin position="51"/>
        <end position="70"/>
    </location>
</feature>
<comment type="caution">
    <text evidence="2">The sequence shown here is derived from an EMBL/GenBank/DDBJ whole genome shotgun (WGS) entry which is preliminary data.</text>
</comment>
<keyword evidence="1" id="KW-0472">Membrane</keyword>
<proteinExistence type="predicted"/>
<reference evidence="2 3" key="1">
    <citation type="submission" date="2024-11" db="EMBL/GenBank/DDBJ databases">
        <title>Adaptive evolution of stress response genes in parasites aligns with host niche diversity.</title>
        <authorList>
            <person name="Hahn C."/>
            <person name="Resl P."/>
        </authorList>
    </citation>
    <scope>NUCLEOTIDE SEQUENCE [LARGE SCALE GENOMIC DNA]</scope>
    <source>
        <strain evidence="2">EGGRZ-B1_66</strain>
        <tissue evidence="2">Body</tissue>
    </source>
</reference>
<evidence type="ECO:0000256" key="1">
    <source>
        <dbReference type="SAM" id="Phobius"/>
    </source>
</evidence>
<organism evidence="2 3">
    <name type="scientific">Cichlidogyrus casuarinus</name>
    <dbReference type="NCBI Taxonomy" id="1844966"/>
    <lineage>
        <taxon>Eukaryota</taxon>
        <taxon>Metazoa</taxon>
        <taxon>Spiralia</taxon>
        <taxon>Lophotrochozoa</taxon>
        <taxon>Platyhelminthes</taxon>
        <taxon>Monogenea</taxon>
        <taxon>Monopisthocotylea</taxon>
        <taxon>Dactylogyridea</taxon>
        <taxon>Ancyrocephalidae</taxon>
        <taxon>Cichlidogyrus</taxon>
    </lineage>
</organism>
<dbReference type="EMBL" id="JBJKFK010001514">
    <property type="protein sequence ID" value="KAL3312888.1"/>
    <property type="molecule type" value="Genomic_DNA"/>
</dbReference>
<gene>
    <name evidence="2" type="ORF">Ciccas_008512</name>
</gene>
<sequence length="124" mass="13813">MAMDRNQLQGKRAKVSTGKLLRMVFCTRVSNTAFGSGDKREIFLDPKRSRYACLLVPFVVMLALCFVLQFDLSSMLSNSFAASDRVAYILSLLFKALFLGLICHCCRNTLALLYDADSQVSTSP</sequence>
<accession>A0ABD2Q0K4</accession>
<evidence type="ECO:0000313" key="3">
    <source>
        <dbReference type="Proteomes" id="UP001626550"/>
    </source>
</evidence>
<keyword evidence="1" id="KW-1133">Transmembrane helix</keyword>
<keyword evidence="1" id="KW-0812">Transmembrane</keyword>
<keyword evidence="3" id="KW-1185">Reference proteome</keyword>